<evidence type="ECO:0000256" key="2">
    <source>
        <dbReference type="ARBA" id="ARBA00022980"/>
    </source>
</evidence>
<dbReference type="AlphaFoldDB" id="A0A915HQI3"/>
<keyword evidence="5" id="KW-1185">Reference proteome</keyword>
<organism evidence="5 6">
    <name type="scientific">Romanomermis culicivorax</name>
    <name type="common">Nematode worm</name>
    <dbReference type="NCBI Taxonomy" id="13658"/>
    <lineage>
        <taxon>Eukaryota</taxon>
        <taxon>Metazoa</taxon>
        <taxon>Ecdysozoa</taxon>
        <taxon>Nematoda</taxon>
        <taxon>Enoplea</taxon>
        <taxon>Dorylaimia</taxon>
        <taxon>Mermithida</taxon>
        <taxon>Mermithoidea</taxon>
        <taxon>Mermithidae</taxon>
        <taxon>Romanomermis</taxon>
    </lineage>
</organism>
<dbReference type="WBParaSite" id="nRc.2.0.1.t03622-RA">
    <property type="protein sequence ID" value="nRc.2.0.1.t03622-RA"/>
    <property type="gene ID" value="nRc.2.0.1.g03622"/>
</dbReference>
<evidence type="ECO:0000256" key="1">
    <source>
        <dbReference type="ARBA" id="ARBA00004173"/>
    </source>
</evidence>
<dbReference type="PANTHER" id="PTHR13014">
    <property type="entry name" value="MITOCHONDRIAL 28S RIBOSOMAL PROTEIN S30/P52 PRO-APOTOTIC PROTEIN"/>
    <property type="match status" value="1"/>
</dbReference>
<name>A0A915HQI3_ROMCU</name>
<sequence length="329" mass="38423">MGRHLLSLVKWSHLAKAQAPARKYCSTATQEKLSKAMGADDEIYHPIEEEYTEKPEYPADIPSVYDRSDKRIAHARKLISNIVRDLPTVQEKIDFVNPYEREWTDVEIRRHRDYHRPLIRPRKAWSIPPVPNRYDSLPLYKYVTNTHTIKGLPNVYDSIEISESELQHFKSQLLNLLKIELLGRQDIKESVDAFVEQMSELMYRTYCDDFPHVKNSQIGLNVRYESFAERAGFRHLYADYSTKSLKRLRTDHVHKLGQFVFCFRDTANVQYRSELSLPPFVSTADPICRTEVERFLHSPSYYTHLVSDPLFMVPGGLCLPLVIHLLSIL</sequence>
<protein>
    <submittedName>
        <fullName evidence="6">Uncharacterized protein</fullName>
    </submittedName>
</protein>
<dbReference type="InterPro" id="IPR010793">
    <property type="entry name" value="Ribosomal_mL37/mL65"/>
</dbReference>
<evidence type="ECO:0000256" key="4">
    <source>
        <dbReference type="ARBA" id="ARBA00023274"/>
    </source>
</evidence>
<dbReference type="Pfam" id="PF07147">
    <property type="entry name" value="PDCD9"/>
    <property type="match status" value="1"/>
</dbReference>
<dbReference type="GO" id="GO:0003735">
    <property type="term" value="F:structural constituent of ribosome"/>
    <property type="evidence" value="ECO:0007669"/>
    <property type="project" value="InterPro"/>
</dbReference>
<dbReference type="Proteomes" id="UP000887565">
    <property type="component" value="Unplaced"/>
</dbReference>
<keyword evidence="2" id="KW-0689">Ribosomal protein</keyword>
<evidence type="ECO:0000313" key="6">
    <source>
        <dbReference type="WBParaSite" id="nRc.2.0.1.t03622-RA"/>
    </source>
</evidence>
<dbReference type="GO" id="GO:0005762">
    <property type="term" value="C:mitochondrial large ribosomal subunit"/>
    <property type="evidence" value="ECO:0007669"/>
    <property type="project" value="TreeGrafter"/>
</dbReference>
<dbReference type="PANTHER" id="PTHR13014:SF3">
    <property type="entry name" value="LARGE RIBOSOMAL SUBUNIT PROTEIN ML65"/>
    <property type="match status" value="1"/>
</dbReference>
<evidence type="ECO:0000256" key="3">
    <source>
        <dbReference type="ARBA" id="ARBA00023128"/>
    </source>
</evidence>
<evidence type="ECO:0000313" key="5">
    <source>
        <dbReference type="Proteomes" id="UP000887565"/>
    </source>
</evidence>
<dbReference type="GO" id="GO:0006412">
    <property type="term" value="P:translation"/>
    <property type="evidence" value="ECO:0007669"/>
    <property type="project" value="InterPro"/>
</dbReference>
<accession>A0A915HQI3</accession>
<keyword evidence="3" id="KW-0496">Mitochondrion</keyword>
<keyword evidence="4" id="KW-0687">Ribonucleoprotein</keyword>
<dbReference type="InterPro" id="IPR039982">
    <property type="entry name" value="Ribosomal_mL65"/>
</dbReference>
<proteinExistence type="predicted"/>
<reference evidence="6" key="1">
    <citation type="submission" date="2022-11" db="UniProtKB">
        <authorList>
            <consortium name="WormBaseParasite"/>
        </authorList>
    </citation>
    <scope>IDENTIFICATION</scope>
</reference>
<comment type="subcellular location">
    <subcellularLocation>
        <location evidence="1">Mitochondrion</location>
    </subcellularLocation>
</comment>